<evidence type="ECO:0000313" key="2">
    <source>
        <dbReference type="Proteomes" id="UP000297299"/>
    </source>
</evidence>
<gene>
    <name evidence="1" type="ORF">BOTCAL_0363g00010</name>
</gene>
<reference evidence="1 2" key="1">
    <citation type="submission" date="2017-11" db="EMBL/GenBank/DDBJ databases">
        <title>Comparative genomics of Botrytis spp.</title>
        <authorList>
            <person name="Valero-Jimenez C.A."/>
            <person name="Tapia P."/>
            <person name="Veloso J."/>
            <person name="Silva-Moreno E."/>
            <person name="Staats M."/>
            <person name="Valdes J.H."/>
            <person name="Van Kan J.A.L."/>
        </authorList>
    </citation>
    <scope>NUCLEOTIDE SEQUENCE [LARGE SCALE GENOMIC DNA]</scope>
    <source>
        <strain evidence="1 2">MUCL2830</strain>
    </source>
</reference>
<dbReference type="AlphaFoldDB" id="A0A4Y8CUG9"/>
<dbReference type="Proteomes" id="UP000297299">
    <property type="component" value="Unassembled WGS sequence"/>
</dbReference>
<evidence type="ECO:0000313" key="1">
    <source>
        <dbReference type="EMBL" id="TEY43680.1"/>
    </source>
</evidence>
<proteinExistence type="predicted"/>
<organism evidence="1 2">
    <name type="scientific">Botryotinia calthae</name>
    <dbReference type="NCBI Taxonomy" id="38488"/>
    <lineage>
        <taxon>Eukaryota</taxon>
        <taxon>Fungi</taxon>
        <taxon>Dikarya</taxon>
        <taxon>Ascomycota</taxon>
        <taxon>Pezizomycotina</taxon>
        <taxon>Leotiomycetes</taxon>
        <taxon>Helotiales</taxon>
        <taxon>Sclerotiniaceae</taxon>
        <taxon>Botryotinia</taxon>
    </lineage>
</organism>
<protein>
    <submittedName>
        <fullName evidence="1">Uncharacterized protein</fullName>
    </submittedName>
</protein>
<keyword evidence="2" id="KW-1185">Reference proteome</keyword>
<dbReference type="EMBL" id="PHWZ01000362">
    <property type="protein sequence ID" value="TEY43680.1"/>
    <property type="molecule type" value="Genomic_DNA"/>
</dbReference>
<sequence>MRLPRFARMWGIPNNHKNTDCEIEEDGDTDTDVDAYTQPFEGTEEIEIEEGEGEFCEEQSGGYESIAEEGDGLVWVVRKLEKGGEKEGRGTIIKSLLVTSPMVTSHWCLPTGPRVTPDFRIGLRNAPIIEAI</sequence>
<name>A0A4Y8CUG9_9HELO</name>
<accession>A0A4Y8CUG9</accession>
<dbReference type="OrthoDB" id="3561787at2759"/>
<comment type="caution">
    <text evidence="1">The sequence shown here is derived from an EMBL/GenBank/DDBJ whole genome shotgun (WGS) entry which is preliminary data.</text>
</comment>